<evidence type="ECO:0000313" key="2">
    <source>
        <dbReference type="EMBL" id="EJK53170.1"/>
    </source>
</evidence>
<evidence type="ECO:0000313" key="3">
    <source>
        <dbReference type="Proteomes" id="UP000266841"/>
    </source>
</evidence>
<gene>
    <name evidence="2" type="ORF">THAOC_27448</name>
</gene>
<feature type="compositionally biased region" description="Basic and acidic residues" evidence="1">
    <location>
        <begin position="146"/>
        <end position="156"/>
    </location>
</feature>
<name>K0RIX9_THAOC</name>
<reference evidence="2 3" key="1">
    <citation type="journal article" date="2012" name="Genome Biol.">
        <title>Genome and low-iron response of an oceanic diatom adapted to chronic iron limitation.</title>
        <authorList>
            <person name="Lommer M."/>
            <person name="Specht M."/>
            <person name="Roy A.S."/>
            <person name="Kraemer L."/>
            <person name="Andreson R."/>
            <person name="Gutowska M.A."/>
            <person name="Wolf J."/>
            <person name="Bergner S.V."/>
            <person name="Schilhabel M.B."/>
            <person name="Klostermeier U.C."/>
            <person name="Beiko R.G."/>
            <person name="Rosenstiel P."/>
            <person name="Hippler M."/>
            <person name="Laroche J."/>
        </authorList>
    </citation>
    <scope>NUCLEOTIDE SEQUENCE [LARGE SCALE GENOMIC DNA]</scope>
    <source>
        <strain evidence="2 3">CCMP1005</strain>
    </source>
</reference>
<dbReference type="EMBL" id="AGNL01038333">
    <property type="protein sequence ID" value="EJK53170.1"/>
    <property type="molecule type" value="Genomic_DNA"/>
</dbReference>
<evidence type="ECO:0000256" key="1">
    <source>
        <dbReference type="SAM" id="MobiDB-lite"/>
    </source>
</evidence>
<dbReference type="Proteomes" id="UP000266841">
    <property type="component" value="Unassembled WGS sequence"/>
</dbReference>
<proteinExistence type="predicted"/>
<accession>K0RIX9</accession>
<keyword evidence="3" id="KW-1185">Reference proteome</keyword>
<dbReference type="AlphaFoldDB" id="K0RIX9"/>
<comment type="caution">
    <text evidence="2">The sequence shown here is derived from an EMBL/GenBank/DDBJ whole genome shotgun (WGS) entry which is preliminary data.</text>
</comment>
<feature type="compositionally biased region" description="Basic and acidic residues" evidence="1">
    <location>
        <begin position="104"/>
        <end position="114"/>
    </location>
</feature>
<protein>
    <submittedName>
        <fullName evidence="2">Uncharacterized protein</fullName>
    </submittedName>
</protein>
<organism evidence="2 3">
    <name type="scientific">Thalassiosira oceanica</name>
    <name type="common">Marine diatom</name>
    <dbReference type="NCBI Taxonomy" id="159749"/>
    <lineage>
        <taxon>Eukaryota</taxon>
        <taxon>Sar</taxon>
        <taxon>Stramenopiles</taxon>
        <taxon>Ochrophyta</taxon>
        <taxon>Bacillariophyta</taxon>
        <taxon>Coscinodiscophyceae</taxon>
        <taxon>Thalassiosirophycidae</taxon>
        <taxon>Thalassiosirales</taxon>
        <taxon>Thalassiosiraceae</taxon>
        <taxon>Thalassiosira</taxon>
    </lineage>
</organism>
<feature type="region of interest" description="Disordered" evidence="1">
    <location>
        <begin position="14"/>
        <end position="162"/>
    </location>
</feature>
<feature type="compositionally biased region" description="Gly residues" evidence="1">
    <location>
        <begin position="66"/>
        <end position="103"/>
    </location>
</feature>
<sequence length="162" mass="16697">RSGAGTLRLLELKLAPQISPRPAITQEASSRARRDGADGAAARRKRQRATTVPSPRRYKTAMTQSGGRGGRGGRGGGGRGPAHGRPSGGRSGGGRGGGGGGGGREARKGERPVRDGSIGSLLTDDVCSSPPTRVFAYAAGRRAKQDKKGVSKDALRFRIPRS</sequence>
<feature type="non-terminal residue" evidence="2">
    <location>
        <position position="1"/>
    </location>
</feature>